<evidence type="ECO:0000256" key="1">
    <source>
        <dbReference type="SAM" id="MobiDB-lite"/>
    </source>
</evidence>
<dbReference type="OrthoDB" id="10642220at2759"/>
<name>A0A2J6RTA1_HYAVF</name>
<feature type="compositionally biased region" description="Basic and acidic residues" evidence="1">
    <location>
        <begin position="178"/>
        <end position="188"/>
    </location>
</feature>
<dbReference type="EMBL" id="KZ613944">
    <property type="protein sequence ID" value="PMD41756.1"/>
    <property type="molecule type" value="Genomic_DNA"/>
</dbReference>
<gene>
    <name evidence="2" type="ORF">L207DRAFT_624157</name>
</gene>
<keyword evidence="3" id="KW-1185">Reference proteome</keyword>
<feature type="compositionally biased region" description="Low complexity" evidence="1">
    <location>
        <begin position="357"/>
        <end position="376"/>
    </location>
</feature>
<organism evidence="2 3">
    <name type="scientific">Hyaloscypha variabilis (strain UAMH 11265 / GT02V1 / F)</name>
    <name type="common">Meliniomyces variabilis</name>
    <dbReference type="NCBI Taxonomy" id="1149755"/>
    <lineage>
        <taxon>Eukaryota</taxon>
        <taxon>Fungi</taxon>
        <taxon>Dikarya</taxon>
        <taxon>Ascomycota</taxon>
        <taxon>Pezizomycotina</taxon>
        <taxon>Leotiomycetes</taxon>
        <taxon>Helotiales</taxon>
        <taxon>Hyaloscyphaceae</taxon>
        <taxon>Hyaloscypha</taxon>
        <taxon>Hyaloscypha variabilis</taxon>
    </lineage>
</organism>
<feature type="compositionally biased region" description="Basic residues" evidence="1">
    <location>
        <begin position="511"/>
        <end position="521"/>
    </location>
</feature>
<feature type="region of interest" description="Disordered" evidence="1">
    <location>
        <begin position="341"/>
        <end position="521"/>
    </location>
</feature>
<proteinExistence type="predicted"/>
<feature type="region of interest" description="Disordered" evidence="1">
    <location>
        <begin position="177"/>
        <end position="211"/>
    </location>
</feature>
<dbReference type="Proteomes" id="UP000235786">
    <property type="component" value="Unassembled WGS sequence"/>
</dbReference>
<evidence type="ECO:0000313" key="2">
    <source>
        <dbReference type="EMBL" id="PMD41756.1"/>
    </source>
</evidence>
<reference evidence="2 3" key="1">
    <citation type="submission" date="2016-04" db="EMBL/GenBank/DDBJ databases">
        <title>A degradative enzymes factory behind the ericoid mycorrhizal symbiosis.</title>
        <authorList>
            <consortium name="DOE Joint Genome Institute"/>
            <person name="Martino E."/>
            <person name="Morin E."/>
            <person name="Grelet G."/>
            <person name="Kuo A."/>
            <person name="Kohler A."/>
            <person name="Daghino S."/>
            <person name="Barry K."/>
            <person name="Choi C."/>
            <person name="Cichocki N."/>
            <person name="Clum A."/>
            <person name="Copeland A."/>
            <person name="Hainaut M."/>
            <person name="Haridas S."/>
            <person name="Labutti K."/>
            <person name="Lindquist E."/>
            <person name="Lipzen A."/>
            <person name="Khouja H.-R."/>
            <person name="Murat C."/>
            <person name="Ohm R."/>
            <person name="Olson A."/>
            <person name="Spatafora J."/>
            <person name="Veneault-Fourrey C."/>
            <person name="Henrissat B."/>
            <person name="Grigoriev I."/>
            <person name="Martin F."/>
            <person name="Perotto S."/>
        </authorList>
    </citation>
    <scope>NUCLEOTIDE SEQUENCE [LARGE SCALE GENOMIC DNA]</scope>
    <source>
        <strain evidence="2 3">F</strain>
    </source>
</reference>
<feature type="compositionally biased region" description="Polar residues" evidence="1">
    <location>
        <begin position="381"/>
        <end position="394"/>
    </location>
</feature>
<feature type="compositionally biased region" description="Polar residues" evidence="1">
    <location>
        <begin position="467"/>
        <end position="484"/>
    </location>
</feature>
<feature type="compositionally biased region" description="Low complexity" evidence="1">
    <location>
        <begin position="79"/>
        <end position="105"/>
    </location>
</feature>
<evidence type="ECO:0000313" key="3">
    <source>
        <dbReference type="Proteomes" id="UP000235786"/>
    </source>
</evidence>
<dbReference type="AlphaFoldDB" id="A0A2J6RTA1"/>
<feature type="compositionally biased region" description="Low complexity" evidence="1">
    <location>
        <begin position="441"/>
        <end position="453"/>
    </location>
</feature>
<feature type="region of interest" description="Disordered" evidence="1">
    <location>
        <begin position="1"/>
        <end position="128"/>
    </location>
</feature>
<accession>A0A2J6RTA1</accession>
<feature type="compositionally biased region" description="Basic and acidic residues" evidence="1">
    <location>
        <begin position="109"/>
        <end position="122"/>
    </location>
</feature>
<feature type="compositionally biased region" description="Polar residues" evidence="1">
    <location>
        <begin position="498"/>
        <end position="509"/>
    </location>
</feature>
<feature type="compositionally biased region" description="Low complexity" evidence="1">
    <location>
        <begin position="37"/>
        <end position="68"/>
    </location>
</feature>
<sequence length="521" mass="57338">MSRRGTNRQASSFGYGSPMEGLFSGLVTPHRQGSAEAAGAGTLDSLLSGLGTPHRQAAAEAAGTGTLEEGMRGLTTAVSVGGSRAPSRASSRASSSGREPSSNQRRLQRNKEQRQQQRKNELEAVGGRKNIPWDKKELDKLRECMAENMMIPDIKQRFFTEGEPEFLHVASRTTTAVENKKRELEKGKQPKPRVKPTRPLTPENDPTIPDLNDEEEKFVQSVDLDNFPDCRSCLRDERNCDMKKKDPCSRCTRGHNRQCYPVSRNDLRRHVQRAATVLKVKLASSVKKSSNRNKPNVYDEKQDEVILDMAAKKEKGESWEKVAKKISAKLGKTLTASAVQKRLKRLKDKKPTPAREQLPSQRGSSLSSGSRGASPRGDMHTMTSHRGASQQCNPRSRRTPPGFLDDVPDLPPSPGTLGEASLGIGWRLYGQSAAEHRHSPQRQPSLPLSSSRRGTPQARPSPPHLPSQRSSPARKSSTAQPSSTGRRKRTQQERRGSTSEQDTPSSSKAGPSKRGRMGKKG</sequence>
<protein>
    <submittedName>
        <fullName evidence="2">Uncharacterized protein</fullName>
    </submittedName>
</protein>